<dbReference type="GO" id="GO:0005524">
    <property type="term" value="F:ATP binding"/>
    <property type="evidence" value="ECO:0007669"/>
    <property type="project" value="UniProtKB-KW"/>
</dbReference>
<evidence type="ECO:0000256" key="2">
    <source>
        <dbReference type="ARBA" id="ARBA00006012"/>
    </source>
</evidence>
<dbReference type="PANTHER" id="PTHR48040">
    <property type="entry name" value="PLEIOTROPIC DRUG RESISTANCE PROTEIN 1-LIKE ISOFORM X1"/>
    <property type="match status" value="1"/>
</dbReference>
<dbReference type="InterPro" id="IPR034003">
    <property type="entry name" value="ABCG_PDR_2"/>
</dbReference>
<feature type="transmembrane region" description="Helical" evidence="10">
    <location>
        <begin position="638"/>
        <end position="657"/>
    </location>
</feature>
<dbReference type="Pfam" id="PF01061">
    <property type="entry name" value="ABC2_membrane"/>
    <property type="match status" value="1"/>
</dbReference>
<evidence type="ECO:0000256" key="1">
    <source>
        <dbReference type="ARBA" id="ARBA00004141"/>
    </source>
</evidence>
<feature type="transmembrane region" description="Helical" evidence="10">
    <location>
        <begin position="697"/>
        <end position="717"/>
    </location>
</feature>
<accession>A0AAV6N8Y7</accession>
<evidence type="ECO:0000313" key="12">
    <source>
        <dbReference type="EMBL" id="KAG6593408.1"/>
    </source>
</evidence>
<keyword evidence="13" id="KW-1185">Reference proteome</keyword>
<keyword evidence="9 10" id="KW-0472">Membrane</keyword>
<keyword evidence="5" id="KW-0677">Repeat</keyword>
<comment type="caution">
    <text evidence="12">The sequence shown here is derived from an EMBL/GenBank/DDBJ whole genome shotgun (WGS) entry which is preliminary data.</text>
</comment>
<dbReference type="EMBL" id="JAGKQH010000008">
    <property type="protein sequence ID" value="KAG6593408.1"/>
    <property type="molecule type" value="Genomic_DNA"/>
</dbReference>
<dbReference type="Pfam" id="PF14510">
    <property type="entry name" value="ABC_trans_N"/>
    <property type="match status" value="1"/>
</dbReference>
<feature type="transmembrane region" description="Helical" evidence="10">
    <location>
        <begin position="609"/>
        <end position="631"/>
    </location>
</feature>
<comment type="similarity">
    <text evidence="2">Belongs to the ABC transporter superfamily. ABCG family. PDR (TC 3.A.1.205) subfamily.</text>
</comment>
<dbReference type="GO" id="GO:0016887">
    <property type="term" value="F:ATP hydrolysis activity"/>
    <property type="evidence" value="ECO:0007669"/>
    <property type="project" value="InterPro"/>
</dbReference>
<evidence type="ECO:0000256" key="4">
    <source>
        <dbReference type="ARBA" id="ARBA00022692"/>
    </source>
</evidence>
<protein>
    <submittedName>
        <fullName evidence="12">Pleiotropic drug resistance protein 1</fullName>
    </submittedName>
</protein>
<evidence type="ECO:0000256" key="10">
    <source>
        <dbReference type="SAM" id="Phobius"/>
    </source>
</evidence>
<dbReference type="PANTHER" id="PTHR48040:SF57">
    <property type="entry name" value="PLEIOTROPIC DRUG RESISTANCE PROTEIN 1-LIKE ISOFORM X1"/>
    <property type="match status" value="1"/>
</dbReference>
<proteinExistence type="inferred from homology"/>
<dbReference type="GO" id="GO:0016020">
    <property type="term" value="C:membrane"/>
    <property type="evidence" value="ECO:0007669"/>
    <property type="project" value="UniProtKB-SubCell"/>
</dbReference>
<dbReference type="InterPro" id="IPR003593">
    <property type="entry name" value="AAA+_ATPase"/>
</dbReference>
<comment type="subcellular location">
    <subcellularLocation>
        <location evidence="1">Membrane</location>
        <topology evidence="1">Multi-pass membrane protein</topology>
    </subcellularLocation>
</comment>
<dbReference type="AlphaFoldDB" id="A0AAV6N8Y7"/>
<feature type="transmembrane region" description="Helical" evidence="10">
    <location>
        <begin position="754"/>
        <end position="774"/>
    </location>
</feature>
<feature type="non-terminal residue" evidence="12">
    <location>
        <position position="1"/>
    </location>
</feature>
<evidence type="ECO:0000256" key="5">
    <source>
        <dbReference type="ARBA" id="ARBA00022737"/>
    </source>
</evidence>
<evidence type="ECO:0000313" key="13">
    <source>
        <dbReference type="Proteomes" id="UP000685013"/>
    </source>
</evidence>
<dbReference type="FunFam" id="3.40.50.300:FF:000059">
    <property type="entry name" value="ABC transporter G family member 40"/>
    <property type="match status" value="1"/>
</dbReference>
<dbReference type="SMART" id="SM00382">
    <property type="entry name" value="AAA"/>
    <property type="match status" value="1"/>
</dbReference>
<feature type="transmembrane region" description="Helical" evidence="10">
    <location>
        <begin position="831"/>
        <end position="857"/>
    </location>
</feature>
<dbReference type="PROSITE" id="PS50893">
    <property type="entry name" value="ABC_TRANSPORTER_2"/>
    <property type="match status" value="1"/>
</dbReference>
<keyword evidence="8 10" id="KW-1133">Transmembrane helix</keyword>
<gene>
    <name evidence="12" type="primary">PDR1</name>
    <name evidence="12" type="ORF">SDJN03_12884</name>
</gene>
<dbReference type="Pfam" id="PF00005">
    <property type="entry name" value="ABC_tran"/>
    <property type="match status" value="2"/>
</dbReference>
<keyword evidence="6" id="KW-0547">Nucleotide-binding</keyword>
<dbReference type="CDD" id="cd03232">
    <property type="entry name" value="ABCG_PDR_domain2"/>
    <property type="match status" value="1"/>
</dbReference>
<evidence type="ECO:0000256" key="8">
    <source>
        <dbReference type="ARBA" id="ARBA00022989"/>
    </source>
</evidence>
<evidence type="ECO:0000256" key="7">
    <source>
        <dbReference type="ARBA" id="ARBA00022840"/>
    </source>
</evidence>
<name>A0AAV6N8Y7_9ROSI</name>
<evidence type="ECO:0000256" key="6">
    <source>
        <dbReference type="ARBA" id="ARBA00022741"/>
    </source>
</evidence>
<dbReference type="InterPro" id="IPR003439">
    <property type="entry name" value="ABC_transporter-like_ATP-bd"/>
</dbReference>
<feature type="transmembrane region" description="Helical" evidence="10">
    <location>
        <begin position="724"/>
        <end position="742"/>
    </location>
</feature>
<sequence>MEAFSRSTHGEDDEKALKWAALERLPTYKRLRKGLLTSSRGEANEVEVEKLGLQERKRLMKNLMSDTELDNEKLLLKLKKRLDRVGIDIPTIEVRFEHLRVEAEAYIGDRALPTLLNFFVNLVEGFLANLHIVSSKKKQLTILHDVSGIIKPSKMTLLLGLPGSGKTTLLMALAGRLASDFKVSGKVTYNGYSFNEFVPQRTSAYVSQNDVHIPEMTVREILAFSARYQGVGFRHELMAELTRREKEANILPDPDIDVFMKAASLEGQKRSVITDYVLKEMKSQGVMEDKLVLLKGVSGAFKPGVLTALMGVSGAGKTTLLDVLSGRKTGGYIEGSIKVSGYMKKQETFTRISGYCEQNDIHSPHVTVFESLLYSAWLRLGSDISKEARKMFVEEILELVELDTLRQAIVGLPGVNGLSTEQRKRLTIAVELVANPSIIFLDEPTSGLDARAAAIVMRAVRNTVDTGRTVVCTIHQPSIDIFEAFDELLLLKRGETIYVGPLGHRSFHLIKYFEGIEGTSKINEGQNPATWMLEVTSSTRETVSGVDFAELLKKSELYRRNKEIIKELSEPPPASNDIHFQTKYSQPFSKQYLACLWKQHLSYWRNPSYIATKFLFTLGASLILGTMFWNLGSKRTTYIDMFNSIGAMYTASLFLGIQNAGGIQPVVSIERTVYYRERAAGIYSALPYALAQVTIELPYIFSQSLMYCIIVYAMMGYEWCFTKVLWFFFFMFFTFLYFTYYGMMTIAATRSYHIGMIISTAFYGMWNLFCGFIIPRTRIPVWWRWFYWTCPLSWTLYGLIGSQFGDVEEKMDTGETVEEFIREFFGFRHDFLGVVAAVIIGFGVFFAFSFAICIKFFNFQKR</sequence>
<organism evidence="12 13">
    <name type="scientific">Cucurbita argyrosperma subsp. sororia</name>
    <dbReference type="NCBI Taxonomy" id="37648"/>
    <lineage>
        <taxon>Eukaryota</taxon>
        <taxon>Viridiplantae</taxon>
        <taxon>Streptophyta</taxon>
        <taxon>Embryophyta</taxon>
        <taxon>Tracheophyta</taxon>
        <taxon>Spermatophyta</taxon>
        <taxon>Magnoliopsida</taxon>
        <taxon>eudicotyledons</taxon>
        <taxon>Gunneridae</taxon>
        <taxon>Pentapetalae</taxon>
        <taxon>rosids</taxon>
        <taxon>fabids</taxon>
        <taxon>Cucurbitales</taxon>
        <taxon>Cucurbitaceae</taxon>
        <taxon>Cucurbiteae</taxon>
        <taxon>Cucurbita</taxon>
    </lineage>
</organism>
<keyword evidence="3" id="KW-0813">Transport</keyword>
<feature type="transmembrane region" description="Helical" evidence="10">
    <location>
        <begin position="786"/>
        <end position="805"/>
    </location>
</feature>
<evidence type="ECO:0000256" key="3">
    <source>
        <dbReference type="ARBA" id="ARBA00022448"/>
    </source>
</evidence>
<evidence type="ECO:0000259" key="11">
    <source>
        <dbReference type="PROSITE" id="PS50893"/>
    </source>
</evidence>
<feature type="domain" description="ABC transporter" evidence="11">
    <location>
        <begin position="272"/>
        <end position="518"/>
    </location>
</feature>
<reference evidence="12 13" key="1">
    <citation type="journal article" date="2021" name="Hortic Res">
        <title>The domestication of Cucurbita argyrosperma as revealed by the genome of its wild relative.</title>
        <authorList>
            <person name="Barrera-Redondo J."/>
            <person name="Sanchez-de la Vega G."/>
            <person name="Aguirre-Liguori J.A."/>
            <person name="Castellanos-Morales G."/>
            <person name="Gutierrez-Guerrero Y.T."/>
            <person name="Aguirre-Dugua X."/>
            <person name="Aguirre-Planter E."/>
            <person name="Tenaillon M.I."/>
            <person name="Lira-Saade R."/>
            <person name="Eguiarte L.E."/>
        </authorList>
    </citation>
    <scope>NUCLEOTIDE SEQUENCE [LARGE SCALE GENOMIC DNA]</scope>
    <source>
        <strain evidence="12">JBR-2021</strain>
    </source>
</reference>
<keyword evidence="4 10" id="KW-0812">Transmembrane</keyword>
<dbReference type="Proteomes" id="UP000685013">
    <property type="component" value="Chromosome 8"/>
</dbReference>
<keyword evidence="7" id="KW-0067">ATP-binding</keyword>
<dbReference type="InterPro" id="IPR029481">
    <property type="entry name" value="ABC_trans_N"/>
</dbReference>
<dbReference type="GO" id="GO:0140359">
    <property type="term" value="F:ABC-type transporter activity"/>
    <property type="evidence" value="ECO:0007669"/>
    <property type="project" value="InterPro"/>
</dbReference>
<evidence type="ECO:0000256" key="9">
    <source>
        <dbReference type="ARBA" id="ARBA00023136"/>
    </source>
</evidence>
<dbReference type="InterPro" id="IPR013525">
    <property type="entry name" value="ABC2_TM"/>
</dbReference>